<dbReference type="RefSeq" id="WP_153859532.1">
    <property type="nucleotide sequence ID" value="NZ_CP045913.1"/>
</dbReference>
<evidence type="ECO:0000256" key="3">
    <source>
        <dbReference type="ARBA" id="ARBA00023027"/>
    </source>
</evidence>
<dbReference type="InterPro" id="IPR015590">
    <property type="entry name" value="Aldehyde_DH_dom"/>
</dbReference>
<dbReference type="InterPro" id="IPR016161">
    <property type="entry name" value="Ald_DH/histidinol_DH"/>
</dbReference>
<dbReference type="InterPro" id="IPR016162">
    <property type="entry name" value="Ald_DH_N"/>
</dbReference>
<keyword evidence="3" id="KW-0520">NAD</keyword>
<dbReference type="PANTHER" id="PTHR42986">
    <property type="entry name" value="BENZALDEHYDE DEHYDROGENASE YFMT"/>
    <property type="match status" value="1"/>
</dbReference>
<comment type="similarity">
    <text evidence="1 5">Belongs to the aldehyde dehydrogenase family.</text>
</comment>
<reference evidence="7 8" key="1">
    <citation type="submission" date="2019-11" db="EMBL/GenBank/DDBJ databases">
        <title>The Phosphoenolpyruvate Phosphotransferase System Regulates Serratia proteamaculans 336X Biofilm Formation and Wheat Roots colonization.</title>
        <authorList>
            <person name="Liu F."/>
        </authorList>
    </citation>
    <scope>NUCLEOTIDE SEQUENCE [LARGE SCALE GENOMIC DNA]</scope>
    <source>
        <strain evidence="7 8">336X</strain>
    </source>
</reference>
<dbReference type="Gene3D" id="3.40.605.10">
    <property type="entry name" value="Aldehyde Dehydrogenase, Chain A, domain 1"/>
    <property type="match status" value="1"/>
</dbReference>
<evidence type="ECO:0000256" key="4">
    <source>
        <dbReference type="PROSITE-ProRule" id="PRU10007"/>
    </source>
</evidence>
<dbReference type="Proteomes" id="UP000381260">
    <property type="component" value="Chromosome"/>
</dbReference>
<dbReference type="SUPFAM" id="SSF53720">
    <property type="entry name" value="ALDH-like"/>
    <property type="match status" value="1"/>
</dbReference>
<dbReference type="PANTHER" id="PTHR42986:SF1">
    <property type="entry name" value="BENZALDEHYDE DEHYDROGENASE YFMT"/>
    <property type="match status" value="1"/>
</dbReference>
<protein>
    <submittedName>
        <fullName evidence="7">Aldehyde dehydrogenase family protein</fullName>
    </submittedName>
</protein>
<evidence type="ECO:0000313" key="8">
    <source>
        <dbReference type="Proteomes" id="UP000381260"/>
    </source>
</evidence>
<dbReference type="PROSITE" id="PS00687">
    <property type="entry name" value="ALDEHYDE_DEHYDR_GLU"/>
    <property type="match status" value="1"/>
</dbReference>
<name>A0A5Q2VFA6_SERPR</name>
<evidence type="ECO:0000256" key="2">
    <source>
        <dbReference type="ARBA" id="ARBA00023002"/>
    </source>
</evidence>
<dbReference type="GO" id="GO:0016620">
    <property type="term" value="F:oxidoreductase activity, acting on the aldehyde or oxo group of donors, NAD or NADP as acceptor"/>
    <property type="evidence" value="ECO:0007669"/>
    <property type="project" value="InterPro"/>
</dbReference>
<evidence type="ECO:0000313" key="7">
    <source>
        <dbReference type="EMBL" id="QGH62665.1"/>
    </source>
</evidence>
<proteinExistence type="inferred from homology"/>
<dbReference type="FunFam" id="3.40.309.10:FF:000009">
    <property type="entry name" value="Aldehyde dehydrogenase A"/>
    <property type="match status" value="1"/>
</dbReference>
<feature type="active site" evidence="4">
    <location>
        <position position="254"/>
    </location>
</feature>
<dbReference type="AlphaFoldDB" id="A0A5Q2VFA6"/>
<organism evidence="7 8">
    <name type="scientific">Serratia proteamaculans</name>
    <dbReference type="NCBI Taxonomy" id="28151"/>
    <lineage>
        <taxon>Bacteria</taxon>
        <taxon>Pseudomonadati</taxon>
        <taxon>Pseudomonadota</taxon>
        <taxon>Gammaproteobacteria</taxon>
        <taxon>Enterobacterales</taxon>
        <taxon>Yersiniaceae</taxon>
        <taxon>Serratia</taxon>
    </lineage>
</organism>
<evidence type="ECO:0000256" key="1">
    <source>
        <dbReference type="ARBA" id="ARBA00009986"/>
    </source>
</evidence>
<dbReference type="InterPro" id="IPR016163">
    <property type="entry name" value="Ald_DH_C"/>
</dbReference>
<evidence type="ECO:0000259" key="6">
    <source>
        <dbReference type="Pfam" id="PF00171"/>
    </source>
</evidence>
<evidence type="ECO:0000256" key="5">
    <source>
        <dbReference type="RuleBase" id="RU003345"/>
    </source>
</evidence>
<dbReference type="InterPro" id="IPR029510">
    <property type="entry name" value="Ald_DH_CS_GLU"/>
</dbReference>
<dbReference type="EMBL" id="CP045913">
    <property type="protein sequence ID" value="QGH62665.1"/>
    <property type="molecule type" value="Genomic_DNA"/>
</dbReference>
<dbReference type="Pfam" id="PF00171">
    <property type="entry name" value="Aldedh"/>
    <property type="match status" value="1"/>
</dbReference>
<dbReference type="FunFam" id="3.40.605.10:FF:000007">
    <property type="entry name" value="NAD/NADP-dependent betaine aldehyde dehydrogenase"/>
    <property type="match status" value="1"/>
</dbReference>
<feature type="domain" description="Aldehyde dehydrogenase" evidence="6">
    <location>
        <begin position="21"/>
        <end position="479"/>
    </location>
</feature>
<gene>
    <name evidence="7" type="ORF">GHV41_18330</name>
</gene>
<keyword evidence="2 5" id="KW-0560">Oxidoreductase</keyword>
<sequence>MAVITRGLIINGKEKAARNNRMTDDISPWTGAVYARIAAASPEDVNAAADAAAAAFPAWSEMRPFERRKIFLRAADLMEQRAEEAIELMAREVGGARPWAKFNTELCAEILREAAAAITQPTGQILATNAAGSQSYAERMPYGVIAAISPWNAPFILGIRSIAIPLAMGNCVVMKPSEDAPISCGLYLAEILHEAGLPAGVLNVVTNDPRDAGLIVETLIGHPQVRLVNFTGSTHVGRLIGIEAAKNIKPAILELGGKNALVVLKAADIDYAVEAAIFGAFMNSGQICMSTDRIIVEREIADDFIGKLANAANKIIYGDPANPGTVVGPVVNGKSALRISTLIKDAVDKGAKLLAGSGEIEGQAGTLLKPILLTDVNPDMAIFYNEIFGPAAVIHVVDSVSEAIALANDTDYGLTGGVISEDIRAAMNVARQMKTGIVHVNGQGIGDEPMAPFGGIKNTGYGHFGGQSGMEAFTVTRWVTVKERGHEIP</sequence>
<dbReference type="Gene3D" id="3.40.309.10">
    <property type="entry name" value="Aldehyde Dehydrogenase, Chain A, domain 2"/>
    <property type="match status" value="1"/>
</dbReference>
<accession>A0A5Q2VFA6</accession>